<proteinExistence type="predicted"/>
<evidence type="ECO:0000313" key="1">
    <source>
        <dbReference type="EMBL" id="CDW28641.1"/>
    </source>
</evidence>
<organism evidence="1">
    <name type="scientific">Lepeophtheirus salmonis</name>
    <name type="common">Salmon louse</name>
    <name type="synonym">Caligus salmonis</name>
    <dbReference type="NCBI Taxonomy" id="72036"/>
    <lineage>
        <taxon>Eukaryota</taxon>
        <taxon>Metazoa</taxon>
        <taxon>Ecdysozoa</taxon>
        <taxon>Arthropoda</taxon>
        <taxon>Crustacea</taxon>
        <taxon>Multicrustacea</taxon>
        <taxon>Hexanauplia</taxon>
        <taxon>Copepoda</taxon>
        <taxon>Siphonostomatoida</taxon>
        <taxon>Caligidae</taxon>
        <taxon>Lepeophtheirus</taxon>
    </lineage>
</organism>
<sequence>MCSTSGNFPSGNFSHRANFLLRKIFPSGNFSNTDMCMYVCINCISVLHVECSILKCFLSPSLSLSLSLSISYDFSCMNLF</sequence>
<reference evidence="1" key="1">
    <citation type="submission" date="2014-05" db="EMBL/GenBank/DDBJ databases">
        <authorList>
            <person name="Chronopoulou M."/>
        </authorList>
    </citation>
    <scope>NUCLEOTIDE SEQUENCE</scope>
    <source>
        <tissue evidence="1">Whole organism</tissue>
    </source>
</reference>
<accession>A0A0K2TTA8</accession>
<dbReference type="AlphaFoldDB" id="A0A0K2TTA8"/>
<dbReference type="EMBL" id="HACA01011280">
    <property type="protein sequence ID" value="CDW28641.1"/>
    <property type="molecule type" value="Transcribed_RNA"/>
</dbReference>
<name>A0A0K2TTA8_LEPSM</name>
<protein>
    <submittedName>
        <fullName evidence="1">Uncharacterized protein</fullName>
    </submittedName>
</protein>